<proteinExistence type="predicted"/>
<keyword evidence="2" id="KW-1185">Reference proteome</keyword>
<dbReference type="Proteomes" id="UP000292110">
    <property type="component" value="Unassembled WGS sequence"/>
</dbReference>
<evidence type="ECO:0000313" key="1">
    <source>
        <dbReference type="EMBL" id="RZF55857.1"/>
    </source>
</evidence>
<gene>
    <name evidence="1" type="ORF">EXE30_03360</name>
</gene>
<organism evidence="1 2">
    <name type="scientific">Acinetobacter halotolerans</name>
    <dbReference type="NCBI Taxonomy" id="1752076"/>
    <lineage>
        <taxon>Bacteria</taxon>
        <taxon>Pseudomonadati</taxon>
        <taxon>Pseudomonadota</taxon>
        <taxon>Gammaproteobacteria</taxon>
        <taxon>Moraxellales</taxon>
        <taxon>Moraxellaceae</taxon>
        <taxon>Acinetobacter</taxon>
    </lineage>
</organism>
<protein>
    <submittedName>
        <fullName evidence="1">Uncharacterized protein</fullName>
    </submittedName>
</protein>
<sequence>MKKYFTEEDLLLLSLHELLDLFQTLDSPSIEEMNGEYAACLLAQPNWVADTMGQITLNNPFRRWLSKAFRPIDATTGRGYNTFLQGHRIVQCYPMLTMIAPSRFDNQPAYQLIYRQFHSICGSINMVDEIRKVTPDLYLGIGTYGFTNNQRLIPYPFLLKGPHTPYRGDIGRKRNGFKISSREIPKLASH</sequence>
<dbReference type="EMBL" id="SGIM01000002">
    <property type="protein sequence ID" value="RZF55857.1"/>
    <property type="molecule type" value="Genomic_DNA"/>
</dbReference>
<dbReference type="RefSeq" id="WP_130161194.1">
    <property type="nucleotide sequence ID" value="NZ_SGIM01000002.1"/>
</dbReference>
<reference evidence="1 2" key="1">
    <citation type="submission" date="2019-02" db="EMBL/GenBank/DDBJ databases">
        <title>The draft genome of Acinetobacter halotolerans strain JCM 31009.</title>
        <authorList>
            <person name="Qin J."/>
            <person name="Feng Y."/>
            <person name="Nemec A."/>
            <person name="Zong Z."/>
        </authorList>
    </citation>
    <scope>NUCLEOTIDE SEQUENCE [LARGE SCALE GENOMIC DNA]</scope>
    <source>
        <strain evidence="1 2">JCM 31009</strain>
    </source>
</reference>
<name>A0A4Q6XMC8_9GAMM</name>
<comment type="caution">
    <text evidence="1">The sequence shown here is derived from an EMBL/GenBank/DDBJ whole genome shotgun (WGS) entry which is preliminary data.</text>
</comment>
<evidence type="ECO:0000313" key="2">
    <source>
        <dbReference type="Proteomes" id="UP000292110"/>
    </source>
</evidence>
<dbReference type="AlphaFoldDB" id="A0A4Q6XMC8"/>
<accession>A0A4Q6XMC8</accession>